<reference evidence="7 8" key="1">
    <citation type="submission" date="2020-03" db="EMBL/GenBank/DDBJ databases">
        <title>Metabolic flexibility allows generalist bacteria to become dominant in a frequently disturbed ecosystem.</title>
        <authorList>
            <person name="Chen Y.-J."/>
            <person name="Leung P.M."/>
            <person name="Bay S.K."/>
            <person name="Hugenholtz P."/>
            <person name="Kessler A.J."/>
            <person name="Shelley G."/>
            <person name="Waite D.W."/>
            <person name="Cook P.L."/>
            <person name="Greening C."/>
        </authorList>
    </citation>
    <scope>NUCLEOTIDE SEQUENCE [LARGE SCALE GENOMIC DNA]</scope>
    <source>
        <strain evidence="7">SS_bin_28</strain>
    </source>
</reference>
<name>A0A7Y2E9A0_UNCEI</name>
<keyword evidence="3" id="KW-0805">Transcription regulation</keyword>
<dbReference type="PANTHER" id="PTHR32071">
    <property type="entry name" value="TRANSCRIPTIONAL REGULATORY PROTEIN"/>
    <property type="match status" value="1"/>
</dbReference>
<keyword evidence="5" id="KW-0804">Transcription</keyword>
<dbReference type="Gene3D" id="1.10.8.60">
    <property type="match status" value="1"/>
</dbReference>
<evidence type="ECO:0000256" key="2">
    <source>
        <dbReference type="ARBA" id="ARBA00022840"/>
    </source>
</evidence>
<organism evidence="7 8">
    <name type="scientific">Eiseniibacteriota bacterium</name>
    <dbReference type="NCBI Taxonomy" id="2212470"/>
    <lineage>
        <taxon>Bacteria</taxon>
        <taxon>Candidatus Eiseniibacteriota</taxon>
    </lineage>
</organism>
<dbReference type="SUPFAM" id="SSF52540">
    <property type="entry name" value="P-loop containing nucleoside triphosphate hydrolases"/>
    <property type="match status" value="1"/>
</dbReference>
<accession>A0A7Y2E9A0</accession>
<evidence type="ECO:0000256" key="4">
    <source>
        <dbReference type="ARBA" id="ARBA00023125"/>
    </source>
</evidence>
<feature type="non-terminal residue" evidence="7">
    <location>
        <position position="1"/>
    </location>
</feature>
<dbReference type="PROSITE" id="PS00688">
    <property type="entry name" value="SIGMA54_INTERACT_3"/>
    <property type="match status" value="1"/>
</dbReference>
<evidence type="ECO:0000313" key="7">
    <source>
        <dbReference type="EMBL" id="NNF05634.1"/>
    </source>
</evidence>
<dbReference type="InterPro" id="IPR009057">
    <property type="entry name" value="Homeodomain-like_sf"/>
</dbReference>
<evidence type="ECO:0000256" key="5">
    <source>
        <dbReference type="ARBA" id="ARBA00023163"/>
    </source>
</evidence>
<dbReference type="PANTHER" id="PTHR32071:SF57">
    <property type="entry name" value="C4-DICARBOXYLATE TRANSPORT TRANSCRIPTIONAL REGULATORY PROTEIN DCTD"/>
    <property type="match status" value="1"/>
</dbReference>
<dbReference type="InterPro" id="IPR002078">
    <property type="entry name" value="Sigma_54_int"/>
</dbReference>
<dbReference type="EMBL" id="JABDJR010000093">
    <property type="protein sequence ID" value="NNF05634.1"/>
    <property type="molecule type" value="Genomic_DNA"/>
</dbReference>
<dbReference type="GO" id="GO:0006355">
    <property type="term" value="P:regulation of DNA-templated transcription"/>
    <property type="evidence" value="ECO:0007669"/>
    <property type="project" value="InterPro"/>
</dbReference>
<dbReference type="InterPro" id="IPR025944">
    <property type="entry name" value="Sigma_54_int_dom_CS"/>
</dbReference>
<dbReference type="PROSITE" id="PS50045">
    <property type="entry name" value="SIGMA54_INTERACT_4"/>
    <property type="match status" value="1"/>
</dbReference>
<feature type="domain" description="Sigma-54 factor interaction" evidence="6">
    <location>
        <begin position="1"/>
        <end position="149"/>
    </location>
</feature>
<dbReference type="SUPFAM" id="SSF46689">
    <property type="entry name" value="Homeodomain-like"/>
    <property type="match status" value="1"/>
</dbReference>
<evidence type="ECO:0000259" key="6">
    <source>
        <dbReference type="PROSITE" id="PS50045"/>
    </source>
</evidence>
<dbReference type="PRINTS" id="PR01590">
    <property type="entry name" value="HTHFIS"/>
</dbReference>
<dbReference type="InterPro" id="IPR025943">
    <property type="entry name" value="Sigma_54_int_dom_ATP-bd_2"/>
</dbReference>
<proteinExistence type="predicted"/>
<evidence type="ECO:0000256" key="3">
    <source>
        <dbReference type="ARBA" id="ARBA00023015"/>
    </source>
</evidence>
<keyword evidence="1" id="KW-0547">Nucleotide-binding</keyword>
<dbReference type="Pfam" id="PF00158">
    <property type="entry name" value="Sigma54_activat"/>
    <property type="match status" value="1"/>
</dbReference>
<keyword evidence="2" id="KW-0067">ATP-binding</keyword>
<dbReference type="Gene3D" id="1.10.10.60">
    <property type="entry name" value="Homeodomain-like"/>
    <property type="match status" value="1"/>
</dbReference>
<evidence type="ECO:0000313" key="8">
    <source>
        <dbReference type="Proteomes" id="UP000547674"/>
    </source>
</evidence>
<dbReference type="InterPro" id="IPR027417">
    <property type="entry name" value="P-loop_NTPase"/>
</dbReference>
<dbReference type="AlphaFoldDB" id="A0A7Y2E9A0"/>
<dbReference type="InterPro" id="IPR058031">
    <property type="entry name" value="AAA_lid_NorR"/>
</dbReference>
<dbReference type="GO" id="GO:0005524">
    <property type="term" value="F:ATP binding"/>
    <property type="evidence" value="ECO:0007669"/>
    <property type="project" value="UniProtKB-KW"/>
</dbReference>
<keyword evidence="4" id="KW-0238">DNA-binding</keyword>
<dbReference type="Proteomes" id="UP000547674">
    <property type="component" value="Unassembled WGS sequence"/>
</dbReference>
<protein>
    <submittedName>
        <fullName evidence="7">Sigma-54-dependent Fis family transcriptional regulator</fullName>
    </submittedName>
</protein>
<dbReference type="Pfam" id="PF25601">
    <property type="entry name" value="AAA_lid_14"/>
    <property type="match status" value="1"/>
</dbReference>
<dbReference type="PROSITE" id="PS00676">
    <property type="entry name" value="SIGMA54_INTERACT_2"/>
    <property type="match status" value="1"/>
</dbReference>
<dbReference type="GO" id="GO:0043565">
    <property type="term" value="F:sequence-specific DNA binding"/>
    <property type="evidence" value="ECO:0007669"/>
    <property type="project" value="InterPro"/>
</dbReference>
<dbReference type="Pfam" id="PF02954">
    <property type="entry name" value="HTH_8"/>
    <property type="match status" value="1"/>
</dbReference>
<comment type="caution">
    <text evidence="7">The sequence shown here is derived from an EMBL/GenBank/DDBJ whole genome shotgun (WGS) entry which is preliminary data.</text>
</comment>
<evidence type="ECO:0000256" key="1">
    <source>
        <dbReference type="ARBA" id="ARBA00022741"/>
    </source>
</evidence>
<dbReference type="InterPro" id="IPR002197">
    <property type="entry name" value="HTH_Fis"/>
</dbReference>
<dbReference type="CDD" id="cd00009">
    <property type="entry name" value="AAA"/>
    <property type="match status" value="1"/>
</dbReference>
<sequence length="228" mass="26269">VNTRKGRFEVADGGTLFLDEISEVSPAIQVKLLRVIQEREIERVGGTKPIRVDVRLVVASNRELQGMVSRGEFREDLYYRLNVAQINMPPLRDRKSDIPLLVDEFIREFNEQNSKKIRGITRGAMEMLMQYEWPGNVRELRNLVEGMVVFGRDGHLLDVGDLPTDLRVQKSATRDLHVRVGMTMEEIEQRAIEETLKATGYDKQKTAQILGIGLRTLYRKMKQYHITS</sequence>
<gene>
    <name evidence="7" type="ORF">HKN21_02625</name>
</gene>
<dbReference type="Gene3D" id="3.40.50.300">
    <property type="entry name" value="P-loop containing nucleotide triphosphate hydrolases"/>
    <property type="match status" value="1"/>
</dbReference>